<dbReference type="SUPFAM" id="SSF52777">
    <property type="entry name" value="CoA-dependent acyltransferases"/>
    <property type="match status" value="2"/>
</dbReference>
<dbReference type="Gene3D" id="3.30.559.30">
    <property type="entry name" value="Nonribosomal peptide synthetase, condensation domain"/>
    <property type="match status" value="1"/>
</dbReference>
<feature type="domain" description="Carrier" evidence="6">
    <location>
        <begin position="1057"/>
        <end position="1131"/>
    </location>
</feature>
<dbReference type="Gene3D" id="3.30.300.30">
    <property type="match status" value="1"/>
</dbReference>
<dbReference type="GO" id="GO:0005737">
    <property type="term" value="C:cytoplasm"/>
    <property type="evidence" value="ECO:0007669"/>
    <property type="project" value="TreeGrafter"/>
</dbReference>
<dbReference type="InterPro" id="IPR041464">
    <property type="entry name" value="TubC_N"/>
</dbReference>
<dbReference type="InterPro" id="IPR013120">
    <property type="entry name" value="FAR_NAD-bd"/>
</dbReference>
<dbReference type="InterPro" id="IPR020845">
    <property type="entry name" value="AMP-binding_CS"/>
</dbReference>
<keyword evidence="5" id="KW-0436">Ligase</keyword>
<dbReference type="Pfam" id="PF00550">
    <property type="entry name" value="PP-binding"/>
    <property type="match status" value="1"/>
</dbReference>
<dbReference type="Pfam" id="PF07993">
    <property type="entry name" value="NAD_binding_4"/>
    <property type="match status" value="1"/>
</dbReference>
<name>I1YF68_METFJ</name>
<dbReference type="eggNOG" id="COG1020">
    <property type="taxonomic scope" value="Bacteria"/>
</dbReference>
<dbReference type="Pfam" id="PF00668">
    <property type="entry name" value="Condensation"/>
    <property type="match status" value="1"/>
</dbReference>
<sequence>MSIATIVSDFEALGVYLWAEHDQLKFKAPAGVLSDAHKEKLKHHKDELIAFLADPVIDGIQPDLENRYSPFPLTDLQLAYLVGRTNAIEYGGVGCHSYIELDMVAVDLEKLQTAWHKLISRHEMLRARITQNGYQQILRDVSSPPVIHHDFRQQPAETIENKMLALRERLAHRCYQPDQWPQYEMHLSSYDEGAVLHFSIDLLIADFASIQILLAELGELYNHPQRDLPKLSISYRDVVLARKAIQDNPKALTRYEKHKAYWLKRLETMPMPPELPMARQSRRTSEIQQATVTFNRLHFELPADQWQSLSQQATTKKITPSSVVLTAFTETLSRWSRHQEFCLNLTMLNRSTAHPDIRGLVGDFIEVNVLGVTPNPEHSFAERAVSIQQRLWQDLEHTDFSGIEVLREMSRQQGSNVIVPIVYTSTVGLSGDQLDANEFMHNAKLRYGITQTPQVWLDCQVTERNEQLLVDWDIRSDIFKSGVIEQAHGVFCKLLQDLASDAAIWQSTQPISLPEAMQHIREETNNTDGRLPAEFLHTGFCRQALTRPDAVAVISGDRQITYHDLARQALTLRSFMTDHVNTGDRVAIVMDKGEDQIAAVLAVLLANATYVPIEGAQPVARRNTILSDANIQVVLTDNSRLDSNWPANTTVIIVDKIDALPDSETTRQILNNTLVDHQDTFRKNTNRIGYIIYTSGTTGRPKGVMMSHRAALNTVADINDRFNISEIDNVLGLVSFAFDLSIWDIFGTLGAGATLVLPDADKRADPAHWAQVMSSHAVTVWNSVPAQLQMLTTQLEWQSDANLNPLRLAMLSGDWIPISLPDAARKHLPQLQVVSLGGPTETAIWCVSHLIGEVPDNAYSIPYGKPLTNHQIHILNTRLEPCPDWVTGEMYIGGAGLAAGYAGDSEQTKARFIYHPDTGQCLYRSGDLGRYRPDGIIEIQGRDDGQVKIHGQRIELGEVEAVICSHEGVRSAAVVCIGSPALLAAAVVPDETSPLQNSSLVNELNHFLTERLPGYMIPANLMIMPSLPLSSNGKLDRKTLQKTLSENKNHQADFEAPLETPLEQNVARIWRELLNIETLSRHDDFFSIGGSSLTAINLLSAFLAEGYPADIDLIFNNPTFSAMVFALEQSNAAKTEWLDSIDLSKMASHAMAGLKDAQPYEATSSIKTILLTGASGYLGSYLLNRLLRDTDYHLYCLLRCDDPEHGIERLIHSAAEKGLNIELNTSRLTILPGELSEPKFGLSDTAYQHLAENVDVVIHNASIINLMDPLSGLYPTNVEGVSHILSLASTTKIKPIHYISTIGVHHALPEDTAQPVLEHTPVMHWRPVTLTYEQSKIMAETLFGYAREHGMPVNILRPGTITWDTGEKPFINDDAFLKFYRACLAIKSYPASSLAVNIVPVDYVADCIVAITLSKTGKSENFHLVSEQSTPVETVYQWCNELGCSIMANSFKDWKNALDDNFILGFVNLYFGDDMDNGGHHQYSTENLQQVTASHGIESFSVTKGYLKSLTDQFHNADA</sequence>
<dbReference type="InterPro" id="IPR001242">
    <property type="entry name" value="Condensation_dom"/>
</dbReference>
<gene>
    <name evidence="7" type="ordered locus">Q7C_386</name>
</gene>
<dbReference type="FunFam" id="3.30.559.10:FF:000023">
    <property type="entry name" value="Non-ribosomal peptide synthetase"/>
    <property type="match status" value="1"/>
</dbReference>
<dbReference type="PATRIC" id="fig|754477.3.peg.381"/>
<dbReference type="Gene3D" id="3.30.559.10">
    <property type="entry name" value="Chloramphenicol acetyltransferase-like domain"/>
    <property type="match status" value="1"/>
</dbReference>
<evidence type="ECO:0000259" key="6">
    <source>
        <dbReference type="PROSITE" id="PS50075"/>
    </source>
</evidence>
<protein>
    <submittedName>
        <fullName evidence="7">Putative non-ribosomal peptide synthetase</fullName>
    </submittedName>
</protein>
<proteinExistence type="predicted"/>
<dbReference type="InterPro" id="IPR006162">
    <property type="entry name" value="Ppantetheine_attach_site"/>
</dbReference>
<dbReference type="PROSITE" id="PS50075">
    <property type="entry name" value="CARRIER"/>
    <property type="match status" value="1"/>
</dbReference>
<evidence type="ECO:0000313" key="7">
    <source>
        <dbReference type="EMBL" id="AFJ01561.1"/>
    </source>
</evidence>
<dbReference type="InterPro" id="IPR036736">
    <property type="entry name" value="ACP-like_sf"/>
</dbReference>
<dbReference type="NCBIfam" id="TIGR01746">
    <property type="entry name" value="Thioester-redct"/>
    <property type="match status" value="1"/>
</dbReference>
<dbReference type="PROSITE" id="PS00012">
    <property type="entry name" value="PHOSPHOPANTETHEINE"/>
    <property type="match status" value="1"/>
</dbReference>
<dbReference type="Gene3D" id="1.10.1200.10">
    <property type="entry name" value="ACP-like"/>
    <property type="match status" value="1"/>
</dbReference>
<dbReference type="InterPro" id="IPR036291">
    <property type="entry name" value="NAD(P)-bd_dom_sf"/>
</dbReference>
<dbReference type="Pfam" id="PF18563">
    <property type="entry name" value="TubC_N"/>
    <property type="match status" value="1"/>
</dbReference>
<accession>I1YF68</accession>
<reference evidence="7 8" key="1">
    <citation type="journal article" date="2012" name="J. Bacteriol.">
        <title>Complete genome sequences of Methylophaga sp. strain JAM1 and Methylophaga sp. strain JAM7.</title>
        <authorList>
            <person name="Villeneuve C."/>
            <person name="Martineau C."/>
            <person name="Mauffrey F."/>
            <person name="Villemur R."/>
        </authorList>
    </citation>
    <scope>NUCLEOTIDE SEQUENCE [LARGE SCALE GENOMIC DNA]</scope>
    <source>
        <strain evidence="7 8">JAM7</strain>
    </source>
</reference>
<dbReference type="InterPro" id="IPR025110">
    <property type="entry name" value="AMP-bd_C"/>
</dbReference>
<dbReference type="InterPro" id="IPR023213">
    <property type="entry name" value="CAT-like_dom_sf"/>
</dbReference>
<dbReference type="GO" id="GO:0031177">
    <property type="term" value="F:phosphopantetheine binding"/>
    <property type="evidence" value="ECO:0007669"/>
    <property type="project" value="TreeGrafter"/>
</dbReference>
<dbReference type="Gene3D" id="3.40.50.720">
    <property type="entry name" value="NAD(P)-binding Rossmann-like Domain"/>
    <property type="match status" value="1"/>
</dbReference>
<dbReference type="Gene3D" id="1.10.10.1830">
    <property type="entry name" value="Non-ribosomal peptide synthase, adenylation domain"/>
    <property type="match status" value="1"/>
</dbReference>
<dbReference type="SUPFAM" id="SSF47336">
    <property type="entry name" value="ACP-like"/>
    <property type="match status" value="1"/>
</dbReference>
<dbReference type="FunFam" id="3.30.559.30:FF:000006">
    <property type="entry name" value="Yersiniabactin polyketide/non-ribosomal peptide synthetase"/>
    <property type="match status" value="1"/>
</dbReference>
<dbReference type="InterPro" id="IPR045851">
    <property type="entry name" value="AMP-bd_C_sf"/>
</dbReference>
<dbReference type="InterPro" id="IPR010071">
    <property type="entry name" value="AA_adenyl_dom"/>
</dbReference>
<dbReference type="EMBL" id="CP003380">
    <property type="protein sequence ID" value="AFJ01561.1"/>
    <property type="molecule type" value="Genomic_DNA"/>
</dbReference>
<evidence type="ECO:0000256" key="5">
    <source>
        <dbReference type="ARBA" id="ARBA00022598"/>
    </source>
</evidence>
<dbReference type="SUPFAM" id="SSF51735">
    <property type="entry name" value="NAD(P)-binding Rossmann-fold domains"/>
    <property type="match status" value="1"/>
</dbReference>
<dbReference type="STRING" id="754477.Q7C_386"/>
<keyword evidence="3" id="KW-0596">Phosphopantetheine</keyword>
<dbReference type="GO" id="GO:0016874">
    <property type="term" value="F:ligase activity"/>
    <property type="evidence" value="ECO:0007669"/>
    <property type="project" value="UniProtKB-KW"/>
</dbReference>
<organism evidence="7 8">
    <name type="scientific">Methylophaga frappieri (strain ATCC BAA-2434 / DSM 25690 / JAM7)</name>
    <dbReference type="NCBI Taxonomy" id="754477"/>
    <lineage>
        <taxon>Bacteria</taxon>
        <taxon>Pseudomonadati</taxon>
        <taxon>Pseudomonadota</taxon>
        <taxon>Gammaproteobacteria</taxon>
        <taxon>Thiotrichales</taxon>
        <taxon>Piscirickettsiaceae</taxon>
        <taxon>Methylophaga</taxon>
    </lineage>
</organism>
<dbReference type="Pfam" id="PF00501">
    <property type="entry name" value="AMP-binding"/>
    <property type="match status" value="1"/>
</dbReference>
<dbReference type="Pfam" id="PF13193">
    <property type="entry name" value="AMP-binding_C"/>
    <property type="match status" value="1"/>
</dbReference>
<dbReference type="InterPro" id="IPR000873">
    <property type="entry name" value="AMP-dep_synth/lig_dom"/>
</dbReference>
<evidence type="ECO:0000256" key="4">
    <source>
        <dbReference type="ARBA" id="ARBA00022553"/>
    </source>
</evidence>
<evidence type="ECO:0000256" key="3">
    <source>
        <dbReference type="ARBA" id="ARBA00022450"/>
    </source>
</evidence>
<comment type="cofactor">
    <cofactor evidence="1">
        <name>pantetheine 4'-phosphate</name>
        <dbReference type="ChEBI" id="CHEBI:47942"/>
    </cofactor>
</comment>
<dbReference type="InterPro" id="IPR009081">
    <property type="entry name" value="PP-bd_ACP"/>
</dbReference>
<dbReference type="CDD" id="cd05235">
    <property type="entry name" value="SDR_e1"/>
    <property type="match status" value="1"/>
</dbReference>
<dbReference type="HOGENOM" id="CLU_000022_2_15_6"/>
<dbReference type="GO" id="GO:0044550">
    <property type="term" value="P:secondary metabolite biosynthetic process"/>
    <property type="evidence" value="ECO:0007669"/>
    <property type="project" value="TreeGrafter"/>
</dbReference>
<dbReference type="PANTHER" id="PTHR45527">
    <property type="entry name" value="NONRIBOSOMAL PEPTIDE SYNTHETASE"/>
    <property type="match status" value="1"/>
</dbReference>
<evidence type="ECO:0000313" key="8">
    <source>
        <dbReference type="Proteomes" id="UP000009145"/>
    </source>
</evidence>
<comment type="pathway">
    <text evidence="2">Siderophore biosynthesis.</text>
</comment>
<dbReference type="NCBIfam" id="TIGR01733">
    <property type="entry name" value="AA-adenyl-dom"/>
    <property type="match status" value="1"/>
</dbReference>
<dbReference type="PANTHER" id="PTHR45527:SF10">
    <property type="entry name" value="PYOCHELIN SYNTHASE PCHF"/>
    <property type="match status" value="1"/>
</dbReference>
<dbReference type="Proteomes" id="UP000009145">
    <property type="component" value="Chromosome"/>
</dbReference>
<dbReference type="GO" id="GO:0043041">
    <property type="term" value="P:amino acid activation for nonribosomal peptide biosynthetic process"/>
    <property type="evidence" value="ECO:0007669"/>
    <property type="project" value="TreeGrafter"/>
</dbReference>
<keyword evidence="4" id="KW-0597">Phosphoprotein</keyword>
<dbReference type="CDD" id="cd19535">
    <property type="entry name" value="Cyc_NRPS"/>
    <property type="match status" value="1"/>
</dbReference>
<dbReference type="RefSeq" id="WP_014703011.1">
    <property type="nucleotide sequence ID" value="NC_017856.1"/>
</dbReference>
<dbReference type="InterPro" id="IPR057737">
    <property type="entry name" value="Condensation_MtbB-like"/>
</dbReference>
<dbReference type="OrthoDB" id="9803968at2"/>
<keyword evidence="8" id="KW-1185">Reference proteome</keyword>
<dbReference type="InterPro" id="IPR010080">
    <property type="entry name" value="Thioester_reductase-like_dom"/>
</dbReference>
<dbReference type="InterPro" id="IPR044894">
    <property type="entry name" value="TubC_N_sf"/>
</dbReference>
<evidence type="ECO:0000256" key="2">
    <source>
        <dbReference type="ARBA" id="ARBA00004924"/>
    </source>
</evidence>
<dbReference type="KEGG" id="mec:Q7C_386"/>
<dbReference type="SUPFAM" id="SSF56801">
    <property type="entry name" value="Acetyl-CoA synthetase-like"/>
    <property type="match status" value="1"/>
</dbReference>
<dbReference type="PROSITE" id="PS00455">
    <property type="entry name" value="AMP_BINDING"/>
    <property type="match status" value="1"/>
</dbReference>
<dbReference type="Gene3D" id="2.30.38.10">
    <property type="entry name" value="Luciferase, Domain 3"/>
    <property type="match status" value="1"/>
</dbReference>
<evidence type="ECO:0000256" key="1">
    <source>
        <dbReference type="ARBA" id="ARBA00001957"/>
    </source>
</evidence>
<dbReference type="Gene3D" id="3.40.50.980">
    <property type="match status" value="2"/>
</dbReference>